<comment type="caution">
    <text evidence="8">The sequence shown here is derived from an EMBL/GenBank/DDBJ whole genome shotgun (WGS) entry which is preliminary data.</text>
</comment>
<evidence type="ECO:0000256" key="3">
    <source>
        <dbReference type="ARBA" id="ARBA00022723"/>
    </source>
</evidence>
<dbReference type="EMBL" id="SRSF01000001">
    <property type="protein sequence ID" value="THH41773.1"/>
    <property type="molecule type" value="Genomic_DNA"/>
</dbReference>
<evidence type="ECO:0000256" key="1">
    <source>
        <dbReference type="ARBA" id="ARBA00001966"/>
    </source>
</evidence>
<dbReference type="Gene3D" id="3.20.20.70">
    <property type="entry name" value="Aldolase class I"/>
    <property type="match status" value="1"/>
</dbReference>
<dbReference type="GO" id="GO:0051536">
    <property type="term" value="F:iron-sulfur cluster binding"/>
    <property type="evidence" value="ECO:0007669"/>
    <property type="project" value="UniProtKB-KW"/>
</dbReference>
<evidence type="ECO:0000259" key="7">
    <source>
        <dbReference type="PROSITE" id="PS51918"/>
    </source>
</evidence>
<dbReference type="OrthoDB" id="9763993at2"/>
<dbReference type="RefSeq" id="WP_136456616.1">
    <property type="nucleotide sequence ID" value="NZ_SRSF01000001.1"/>
</dbReference>
<evidence type="ECO:0000256" key="5">
    <source>
        <dbReference type="ARBA" id="ARBA00023014"/>
    </source>
</evidence>
<keyword evidence="5" id="KW-0411">Iron-sulfur</keyword>
<keyword evidence="9" id="KW-1185">Reference proteome</keyword>
<proteinExistence type="predicted"/>
<dbReference type="PROSITE" id="PS51918">
    <property type="entry name" value="RADICAL_SAM"/>
    <property type="match status" value="1"/>
</dbReference>
<comment type="cofactor">
    <cofactor evidence="1">
        <name>[4Fe-4S] cluster</name>
        <dbReference type="ChEBI" id="CHEBI:49883"/>
    </cofactor>
</comment>
<dbReference type="SUPFAM" id="SSF102114">
    <property type="entry name" value="Radical SAM enzymes"/>
    <property type="match status" value="1"/>
</dbReference>
<dbReference type="InterPro" id="IPR013785">
    <property type="entry name" value="Aldolase_TIM"/>
</dbReference>
<evidence type="ECO:0000313" key="9">
    <source>
        <dbReference type="Proteomes" id="UP000308528"/>
    </source>
</evidence>
<dbReference type="PANTHER" id="PTHR22960">
    <property type="entry name" value="MOLYBDOPTERIN COFACTOR SYNTHESIS PROTEIN A"/>
    <property type="match status" value="1"/>
</dbReference>
<dbReference type="GO" id="GO:0061798">
    <property type="term" value="F:GTP 3',8'-cyclase activity"/>
    <property type="evidence" value="ECO:0007669"/>
    <property type="project" value="TreeGrafter"/>
</dbReference>
<keyword evidence="2" id="KW-0949">S-adenosyl-L-methionine</keyword>
<organism evidence="8 9">
    <name type="scientific">Neolewinella litorea</name>
    <dbReference type="NCBI Taxonomy" id="2562452"/>
    <lineage>
        <taxon>Bacteria</taxon>
        <taxon>Pseudomonadati</taxon>
        <taxon>Bacteroidota</taxon>
        <taxon>Saprospiria</taxon>
        <taxon>Saprospirales</taxon>
        <taxon>Lewinellaceae</taxon>
        <taxon>Neolewinella</taxon>
    </lineage>
</organism>
<keyword evidence="4" id="KW-0408">Iron</keyword>
<reference evidence="8 9" key="1">
    <citation type="submission" date="2019-04" db="EMBL/GenBank/DDBJ databases">
        <title>Lewinella litorea sp. nov., isolated from a marine sand.</title>
        <authorList>
            <person name="Yoon J.-H."/>
        </authorList>
    </citation>
    <scope>NUCLEOTIDE SEQUENCE [LARGE SCALE GENOMIC DNA]</scope>
    <source>
        <strain evidence="8 9">HSMS-39</strain>
    </source>
</reference>
<evidence type="ECO:0000313" key="8">
    <source>
        <dbReference type="EMBL" id="THH41773.1"/>
    </source>
</evidence>
<dbReference type="InterPro" id="IPR058240">
    <property type="entry name" value="rSAM_sf"/>
</dbReference>
<dbReference type="GO" id="GO:0006777">
    <property type="term" value="P:Mo-molybdopterin cofactor biosynthetic process"/>
    <property type="evidence" value="ECO:0007669"/>
    <property type="project" value="UniProtKB-KW"/>
</dbReference>
<gene>
    <name evidence="8" type="ORF">E4021_04065</name>
</gene>
<evidence type="ECO:0000256" key="4">
    <source>
        <dbReference type="ARBA" id="ARBA00023004"/>
    </source>
</evidence>
<keyword evidence="3" id="KW-0479">Metal-binding</keyword>
<feature type="domain" description="Radical SAM core" evidence="7">
    <location>
        <begin position="5"/>
        <end position="120"/>
    </location>
</feature>
<protein>
    <submittedName>
        <fullName evidence="8">Radical SAM protein</fullName>
    </submittedName>
</protein>
<accession>A0A4V3XLR1</accession>
<dbReference type="Proteomes" id="UP000308528">
    <property type="component" value="Unassembled WGS sequence"/>
</dbReference>
<dbReference type="InterPro" id="IPR007197">
    <property type="entry name" value="rSAM"/>
</dbReference>
<keyword evidence="6" id="KW-0501">Molybdenum cofactor biosynthesis</keyword>
<name>A0A4V3XLR1_9BACT</name>
<evidence type="ECO:0000256" key="6">
    <source>
        <dbReference type="ARBA" id="ARBA00023150"/>
    </source>
</evidence>
<dbReference type="GO" id="GO:0061799">
    <property type="term" value="F:cyclic pyranopterin monophosphate synthase activity"/>
    <property type="evidence" value="ECO:0007669"/>
    <property type="project" value="TreeGrafter"/>
</dbReference>
<dbReference type="AlphaFoldDB" id="A0A4V3XLR1"/>
<dbReference type="Pfam" id="PF04055">
    <property type="entry name" value="Radical_SAM"/>
    <property type="match status" value="1"/>
</dbReference>
<sequence length="120" mass="13764">MLIDQHNRQLTYLRLVVTDRRNLRCRYCMPEEGMAFAPREALVNYDEILYLCGVLAEMGVTKVRLTGGEPLVRRDLPVLVGDWENLFPRLAMSTNGILLPRYLDELAALDLFEGRLTPPT</sequence>
<dbReference type="PANTHER" id="PTHR22960:SF0">
    <property type="entry name" value="MOLYBDENUM COFACTOR BIOSYNTHESIS PROTEIN 1"/>
    <property type="match status" value="1"/>
</dbReference>
<dbReference type="CDD" id="cd01335">
    <property type="entry name" value="Radical_SAM"/>
    <property type="match status" value="1"/>
</dbReference>
<evidence type="ECO:0000256" key="2">
    <source>
        <dbReference type="ARBA" id="ARBA00022691"/>
    </source>
</evidence>
<dbReference type="GO" id="GO:0046872">
    <property type="term" value="F:metal ion binding"/>
    <property type="evidence" value="ECO:0007669"/>
    <property type="project" value="UniProtKB-KW"/>
</dbReference>
<dbReference type="InterPro" id="IPR050105">
    <property type="entry name" value="MoCo_biosynth_MoaA/MoaC"/>
</dbReference>